<evidence type="ECO:0000313" key="1">
    <source>
        <dbReference type="EMBL" id="KAK4138721.1"/>
    </source>
</evidence>
<reference evidence="1" key="2">
    <citation type="submission" date="2023-05" db="EMBL/GenBank/DDBJ databases">
        <authorList>
            <consortium name="Lawrence Berkeley National Laboratory"/>
            <person name="Steindorff A."/>
            <person name="Hensen N."/>
            <person name="Bonometti L."/>
            <person name="Westerberg I."/>
            <person name="Brannstrom I.O."/>
            <person name="Guillou S."/>
            <person name="Cros-Aarteil S."/>
            <person name="Calhoun S."/>
            <person name="Haridas S."/>
            <person name="Kuo A."/>
            <person name="Mondo S."/>
            <person name="Pangilinan J."/>
            <person name="Riley R."/>
            <person name="Labutti K."/>
            <person name="Andreopoulos B."/>
            <person name="Lipzen A."/>
            <person name="Chen C."/>
            <person name="Yanf M."/>
            <person name="Daum C."/>
            <person name="Ng V."/>
            <person name="Clum A."/>
            <person name="Ohm R."/>
            <person name="Martin F."/>
            <person name="Silar P."/>
            <person name="Natvig D."/>
            <person name="Lalanne C."/>
            <person name="Gautier V."/>
            <person name="Ament-Velasquez S.L."/>
            <person name="Kruys A."/>
            <person name="Hutchinson M.I."/>
            <person name="Powell A.J."/>
            <person name="Barry K."/>
            <person name="Miller A.N."/>
            <person name="Grigoriev I.V."/>
            <person name="Debuchy R."/>
            <person name="Gladieux P."/>
            <person name="Thoren M.H."/>
            <person name="Johannesson H."/>
        </authorList>
    </citation>
    <scope>NUCLEOTIDE SEQUENCE</scope>
    <source>
        <strain evidence="1">CBS 123565</strain>
    </source>
</reference>
<sequence>MLDPLVLSFACNVPKPRCRIMYRQRKSITQESSTGSKQSIFPLSHAIRTPHHHTAIRIPSPHPSFPRCHPHPPSISYTFHHPSASKANAPKATNIINIKQTPRYADPAG</sequence>
<dbReference type="EMBL" id="MU853401">
    <property type="protein sequence ID" value="KAK4138721.1"/>
    <property type="molecule type" value="Genomic_DNA"/>
</dbReference>
<gene>
    <name evidence="1" type="ORF">BT67DRAFT_19860</name>
</gene>
<dbReference type="AlphaFoldDB" id="A0AAN6UVQ0"/>
<organism evidence="1 2">
    <name type="scientific">Trichocladium antarcticum</name>
    <dbReference type="NCBI Taxonomy" id="1450529"/>
    <lineage>
        <taxon>Eukaryota</taxon>
        <taxon>Fungi</taxon>
        <taxon>Dikarya</taxon>
        <taxon>Ascomycota</taxon>
        <taxon>Pezizomycotina</taxon>
        <taxon>Sordariomycetes</taxon>
        <taxon>Sordariomycetidae</taxon>
        <taxon>Sordariales</taxon>
        <taxon>Chaetomiaceae</taxon>
        <taxon>Trichocladium</taxon>
    </lineage>
</organism>
<name>A0AAN6UVQ0_9PEZI</name>
<accession>A0AAN6UVQ0</accession>
<proteinExistence type="predicted"/>
<dbReference type="Proteomes" id="UP001304895">
    <property type="component" value="Unassembled WGS sequence"/>
</dbReference>
<evidence type="ECO:0000313" key="2">
    <source>
        <dbReference type="Proteomes" id="UP001304895"/>
    </source>
</evidence>
<keyword evidence="2" id="KW-1185">Reference proteome</keyword>
<comment type="caution">
    <text evidence="1">The sequence shown here is derived from an EMBL/GenBank/DDBJ whole genome shotgun (WGS) entry which is preliminary data.</text>
</comment>
<protein>
    <submittedName>
        <fullName evidence="1">Uncharacterized protein</fullName>
    </submittedName>
</protein>
<reference evidence="1" key="1">
    <citation type="journal article" date="2023" name="Mol. Phylogenet. Evol.">
        <title>Genome-scale phylogeny and comparative genomics of the fungal order Sordariales.</title>
        <authorList>
            <person name="Hensen N."/>
            <person name="Bonometti L."/>
            <person name="Westerberg I."/>
            <person name="Brannstrom I.O."/>
            <person name="Guillou S."/>
            <person name="Cros-Aarteil S."/>
            <person name="Calhoun S."/>
            <person name="Haridas S."/>
            <person name="Kuo A."/>
            <person name="Mondo S."/>
            <person name="Pangilinan J."/>
            <person name="Riley R."/>
            <person name="LaButti K."/>
            <person name="Andreopoulos B."/>
            <person name="Lipzen A."/>
            <person name="Chen C."/>
            <person name="Yan M."/>
            <person name="Daum C."/>
            <person name="Ng V."/>
            <person name="Clum A."/>
            <person name="Steindorff A."/>
            <person name="Ohm R.A."/>
            <person name="Martin F."/>
            <person name="Silar P."/>
            <person name="Natvig D.O."/>
            <person name="Lalanne C."/>
            <person name="Gautier V."/>
            <person name="Ament-Velasquez S.L."/>
            <person name="Kruys A."/>
            <person name="Hutchinson M.I."/>
            <person name="Powell A.J."/>
            <person name="Barry K."/>
            <person name="Miller A.N."/>
            <person name="Grigoriev I.V."/>
            <person name="Debuchy R."/>
            <person name="Gladieux P."/>
            <person name="Hiltunen Thoren M."/>
            <person name="Johannesson H."/>
        </authorList>
    </citation>
    <scope>NUCLEOTIDE SEQUENCE</scope>
    <source>
        <strain evidence="1">CBS 123565</strain>
    </source>
</reference>